<evidence type="ECO:0000313" key="8">
    <source>
        <dbReference type="Proteomes" id="UP000176850"/>
    </source>
</evidence>
<dbReference type="EMBL" id="MFZH01000007">
    <property type="protein sequence ID" value="OGK19677.1"/>
    <property type="molecule type" value="Genomic_DNA"/>
</dbReference>
<organism evidence="7 8">
    <name type="scientific">Candidatus Roizmanbacteria bacterium RIFCSPHIGHO2_01_FULL_39_24</name>
    <dbReference type="NCBI Taxonomy" id="1802032"/>
    <lineage>
        <taxon>Bacteria</taxon>
        <taxon>Candidatus Roizmaniibacteriota</taxon>
    </lineage>
</organism>
<gene>
    <name evidence="7" type="ORF">A2799_01455</name>
</gene>
<name>A0A1F7GL84_9BACT</name>
<dbReference type="Gene3D" id="3.90.470.10">
    <property type="entry name" value="Ribosomal protein L22/L17"/>
    <property type="match status" value="1"/>
</dbReference>
<evidence type="ECO:0000256" key="1">
    <source>
        <dbReference type="ARBA" id="ARBA00009451"/>
    </source>
</evidence>
<evidence type="ECO:0000313" key="7">
    <source>
        <dbReference type="EMBL" id="OGK19677.1"/>
    </source>
</evidence>
<dbReference type="PANTHER" id="PTHR13501">
    <property type="entry name" value="CHLOROPLAST 50S RIBOSOMAL PROTEIN L22-RELATED"/>
    <property type="match status" value="1"/>
</dbReference>
<dbReference type="PANTHER" id="PTHR13501:SF8">
    <property type="entry name" value="LARGE RIBOSOMAL SUBUNIT PROTEIN UL22M"/>
    <property type="match status" value="1"/>
</dbReference>
<keyword evidence="3 4" id="KW-0687">Ribonucleoprotein</keyword>
<sequence>MLESTIYIKHNRISPKKLRFILDDVRTMRPDIALTRLQLTTTRTSKVLSKALKSAITAATATLKSTPDLLQFKTLLVEEGPRLKRMRPGARGMGRMFVKRSSHIKITLIQKNPVISKPDTSAKVLPVGKRSK</sequence>
<dbReference type="SUPFAM" id="SSF54843">
    <property type="entry name" value="Ribosomal protein L22"/>
    <property type="match status" value="1"/>
</dbReference>
<proteinExistence type="inferred from homology"/>
<keyword evidence="5" id="KW-0694">RNA-binding</keyword>
<comment type="subunit">
    <text evidence="5">Part of the 50S ribosomal subunit.</text>
</comment>
<evidence type="ECO:0000256" key="6">
    <source>
        <dbReference type="RuleBase" id="RU004008"/>
    </source>
</evidence>
<dbReference type="GO" id="GO:0006412">
    <property type="term" value="P:translation"/>
    <property type="evidence" value="ECO:0007669"/>
    <property type="project" value="InterPro"/>
</dbReference>
<evidence type="ECO:0000256" key="4">
    <source>
        <dbReference type="RuleBase" id="RU004005"/>
    </source>
</evidence>
<dbReference type="InterPro" id="IPR001063">
    <property type="entry name" value="Ribosomal_uL22"/>
</dbReference>
<dbReference type="Proteomes" id="UP000176850">
    <property type="component" value="Unassembled WGS sequence"/>
</dbReference>
<evidence type="ECO:0000256" key="3">
    <source>
        <dbReference type="ARBA" id="ARBA00023274"/>
    </source>
</evidence>
<protein>
    <recommendedName>
        <fullName evidence="6">50S ribosomal protein L22</fullName>
    </recommendedName>
</protein>
<comment type="function">
    <text evidence="6">This protein binds specifically to 23S rRNA; its binding is stimulated by other ribosomal proteins, e.g., L4, L17, and L20. It is important during the early stages of 50S assembly. It makes multiple contacts with different domains of the 23S rRNA in the assembled 50S subunit and ribosome.</text>
</comment>
<comment type="caution">
    <text evidence="7">The sequence shown here is derived from an EMBL/GenBank/DDBJ whole genome shotgun (WGS) entry which is preliminary data.</text>
</comment>
<comment type="similarity">
    <text evidence="1 4">Belongs to the universal ribosomal protein uL22 family.</text>
</comment>
<dbReference type="GO" id="GO:0003735">
    <property type="term" value="F:structural constituent of ribosome"/>
    <property type="evidence" value="ECO:0007669"/>
    <property type="project" value="InterPro"/>
</dbReference>
<dbReference type="Pfam" id="PF00237">
    <property type="entry name" value="Ribosomal_L22"/>
    <property type="match status" value="1"/>
</dbReference>
<evidence type="ECO:0000256" key="5">
    <source>
        <dbReference type="RuleBase" id="RU004006"/>
    </source>
</evidence>
<keyword evidence="2 4" id="KW-0689">Ribosomal protein</keyword>
<dbReference type="InterPro" id="IPR047867">
    <property type="entry name" value="Ribosomal_uL22_bac/org-type"/>
</dbReference>
<dbReference type="GO" id="GO:0022625">
    <property type="term" value="C:cytosolic large ribosomal subunit"/>
    <property type="evidence" value="ECO:0007669"/>
    <property type="project" value="TreeGrafter"/>
</dbReference>
<dbReference type="GO" id="GO:0019843">
    <property type="term" value="F:rRNA binding"/>
    <property type="evidence" value="ECO:0007669"/>
    <property type="project" value="UniProtKB-KW"/>
</dbReference>
<dbReference type="AlphaFoldDB" id="A0A1F7GL84"/>
<accession>A0A1F7GL84</accession>
<keyword evidence="5" id="KW-0699">rRNA-binding</keyword>
<evidence type="ECO:0000256" key="2">
    <source>
        <dbReference type="ARBA" id="ARBA00022980"/>
    </source>
</evidence>
<dbReference type="InterPro" id="IPR036394">
    <property type="entry name" value="Ribosomal_uL22_sf"/>
</dbReference>
<reference evidence="7 8" key="1">
    <citation type="journal article" date="2016" name="Nat. Commun.">
        <title>Thousands of microbial genomes shed light on interconnected biogeochemical processes in an aquifer system.</title>
        <authorList>
            <person name="Anantharaman K."/>
            <person name="Brown C.T."/>
            <person name="Hug L.A."/>
            <person name="Sharon I."/>
            <person name="Castelle C.J."/>
            <person name="Probst A.J."/>
            <person name="Thomas B.C."/>
            <person name="Singh A."/>
            <person name="Wilkins M.J."/>
            <person name="Karaoz U."/>
            <person name="Brodie E.L."/>
            <person name="Williams K.H."/>
            <person name="Hubbard S.S."/>
            <person name="Banfield J.F."/>
        </authorList>
    </citation>
    <scope>NUCLEOTIDE SEQUENCE [LARGE SCALE GENOMIC DNA]</scope>
</reference>